<feature type="non-terminal residue" evidence="1">
    <location>
        <position position="1"/>
    </location>
</feature>
<sequence length="87" mass="10048">GCLLLLRLAQIRTFHRPAPTWAGPSSVWCYTDHPRLPSQAADPLATQDHISAQFVEYLDRVLTPEQRGLAAIYPWYAAPGYMRWYFR</sequence>
<proteinExistence type="predicted"/>
<dbReference type="EMBL" id="LXQA010616059">
    <property type="protein sequence ID" value="MCI62276.1"/>
    <property type="molecule type" value="Genomic_DNA"/>
</dbReference>
<protein>
    <submittedName>
        <fullName evidence="1">Uncharacterized protein</fullName>
    </submittedName>
</protein>
<organism evidence="1 2">
    <name type="scientific">Trifolium medium</name>
    <dbReference type="NCBI Taxonomy" id="97028"/>
    <lineage>
        <taxon>Eukaryota</taxon>
        <taxon>Viridiplantae</taxon>
        <taxon>Streptophyta</taxon>
        <taxon>Embryophyta</taxon>
        <taxon>Tracheophyta</taxon>
        <taxon>Spermatophyta</taxon>
        <taxon>Magnoliopsida</taxon>
        <taxon>eudicotyledons</taxon>
        <taxon>Gunneridae</taxon>
        <taxon>Pentapetalae</taxon>
        <taxon>rosids</taxon>
        <taxon>fabids</taxon>
        <taxon>Fabales</taxon>
        <taxon>Fabaceae</taxon>
        <taxon>Papilionoideae</taxon>
        <taxon>50 kb inversion clade</taxon>
        <taxon>NPAAA clade</taxon>
        <taxon>Hologalegina</taxon>
        <taxon>IRL clade</taxon>
        <taxon>Trifolieae</taxon>
        <taxon>Trifolium</taxon>
    </lineage>
</organism>
<comment type="caution">
    <text evidence="1">The sequence shown here is derived from an EMBL/GenBank/DDBJ whole genome shotgun (WGS) entry which is preliminary data.</text>
</comment>
<dbReference type="AlphaFoldDB" id="A0A392TQ91"/>
<dbReference type="Proteomes" id="UP000265520">
    <property type="component" value="Unassembled WGS sequence"/>
</dbReference>
<reference evidence="1 2" key="1">
    <citation type="journal article" date="2018" name="Front. Plant Sci.">
        <title>Red Clover (Trifolium pratense) and Zigzag Clover (T. medium) - A Picture of Genomic Similarities and Differences.</title>
        <authorList>
            <person name="Dluhosova J."/>
            <person name="Istvanek J."/>
            <person name="Nedelnik J."/>
            <person name="Repkova J."/>
        </authorList>
    </citation>
    <scope>NUCLEOTIDE SEQUENCE [LARGE SCALE GENOMIC DNA]</scope>
    <source>
        <strain evidence="2">cv. 10/8</strain>
        <tissue evidence="1">Leaf</tissue>
    </source>
</reference>
<accession>A0A392TQ91</accession>
<keyword evidence="2" id="KW-1185">Reference proteome</keyword>
<feature type="non-terminal residue" evidence="1">
    <location>
        <position position="87"/>
    </location>
</feature>
<evidence type="ECO:0000313" key="2">
    <source>
        <dbReference type="Proteomes" id="UP000265520"/>
    </source>
</evidence>
<evidence type="ECO:0000313" key="1">
    <source>
        <dbReference type="EMBL" id="MCI62276.1"/>
    </source>
</evidence>
<name>A0A392TQ91_9FABA</name>